<name>A0A4R6XZ76_9GAMM</name>
<organism evidence="1 2">
    <name type="scientific">Marinicella litoralis</name>
    <dbReference type="NCBI Taxonomy" id="644220"/>
    <lineage>
        <taxon>Bacteria</taxon>
        <taxon>Pseudomonadati</taxon>
        <taxon>Pseudomonadota</taxon>
        <taxon>Gammaproteobacteria</taxon>
        <taxon>Lysobacterales</taxon>
        <taxon>Marinicellaceae</taxon>
        <taxon>Marinicella</taxon>
    </lineage>
</organism>
<keyword evidence="2" id="KW-1185">Reference proteome</keyword>
<protein>
    <recommendedName>
        <fullName evidence="3">Outer membrane lipoprotein-sorting protein</fullName>
    </recommendedName>
</protein>
<evidence type="ECO:0008006" key="3">
    <source>
        <dbReference type="Google" id="ProtNLM"/>
    </source>
</evidence>
<evidence type="ECO:0000313" key="2">
    <source>
        <dbReference type="Proteomes" id="UP000295724"/>
    </source>
</evidence>
<dbReference type="AlphaFoldDB" id="A0A4R6XZ76"/>
<proteinExistence type="predicted"/>
<dbReference type="OrthoDB" id="128937at2"/>
<comment type="caution">
    <text evidence="1">The sequence shown here is derived from an EMBL/GenBank/DDBJ whole genome shotgun (WGS) entry which is preliminary data.</text>
</comment>
<dbReference type="Gene3D" id="2.50.20.10">
    <property type="entry name" value="Lipoprotein localisation LolA/LolB/LppX"/>
    <property type="match status" value="1"/>
</dbReference>
<gene>
    <name evidence="1" type="ORF">C8D91_0717</name>
</gene>
<dbReference type="EMBL" id="SNZB01000001">
    <property type="protein sequence ID" value="TDR23850.1"/>
    <property type="molecule type" value="Genomic_DNA"/>
</dbReference>
<dbReference type="RefSeq" id="WP_133566436.1">
    <property type="nucleotide sequence ID" value="NZ_NIHB01000001.1"/>
</dbReference>
<dbReference type="Proteomes" id="UP000295724">
    <property type="component" value="Unassembled WGS sequence"/>
</dbReference>
<accession>A0A4R6XZ76</accession>
<reference evidence="1 2" key="1">
    <citation type="submission" date="2019-03" db="EMBL/GenBank/DDBJ databases">
        <title>Genomic Encyclopedia of Type Strains, Phase IV (KMG-IV): sequencing the most valuable type-strain genomes for metagenomic binning, comparative biology and taxonomic classification.</title>
        <authorList>
            <person name="Goeker M."/>
        </authorList>
    </citation>
    <scope>NUCLEOTIDE SEQUENCE [LARGE SCALE GENOMIC DNA]</scope>
    <source>
        <strain evidence="1 2">DSM 25488</strain>
    </source>
</reference>
<evidence type="ECO:0000313" key="1">
    <source>
        <dbReference type="EMBL" id="TDR23850.1"/>
    </source>
</evidence>
<sequence>MKNNSLWLIAGLVGSSFTVQAEQSLDEILAEYVEAKGGMEVIENTQSMTATGTMTSGPMEFPFTFTVKAPDKVYMSFEVQGMKGIQAFDGVTGWQVMPFMGKPEAVLMSEDELKQIKDQADIEGPLINSKEKGIELELIGPTEIEGTDVVEIKATKKNGDVIHLFLDQEYKLEVMTRAKMSMMGQEIEAETYFSDYKEVGEAGVPIPHSMDVKINGSNLQGMNFDKVEFNTEIDDSIFVMPAVAEKKEAAEAIE</sequence>